<dbReference type="Proteomes" id="UP000085678">
    <property type="component" value="Unplaced"/>
</dbReference>
<sequence length="201" mass="22944">MNISFEDAPARSHMDDDLIRWRCNKPNYDVVNELYLKERSKTHKPNSVEKTIENLVKTFEMELTNKKIPKEWKSIAYDVFKMQINGGKYFSADELADVGSYNALLADAPLFKATGEKQEILHGQYKEAFPGGFAWEVLDVISGRYQCVASGRPEMGWEDCMPWVCIHLPLYGQVVVGTVLFYSLQHVSLYVSFCACAINLK</sequence>
<dbReference type="AlphaFoldDB" id="A0A1S3HWR8"/>
<evidence type="ECO:0000313" key="1">
    <source>
        <dbReference type="Proteomes" id="UP000085678"/>
    </source>
</evidence>
<name>A0A1S3HWR8_LINAN</name>
<proteinExistence type="predicted"/>
<dbReference type="PANTHER" id="PTHR31723">
    <property type="entry name" value="PATHOGENESIS-RELATED FAMILY PROTEIN"/>
    <property type="match status" value="1"/>
</dbReference>
<dbReference type="InterPro" id="IPR053218">
    <property type="entry name" value="Pathogen-related_defense"/>
</dbReference>
<evidence type="ECO:0000313" key="2">
    <source>
        <dbReference type="RefSeq" id="XP_013390487.1"/>
    </source>
</evidence>
<dbReference type="OrthoDB" id="65445at2759"/>
<organism evidence="1 2">
    <name type="scientific">Lingula anatina</name>
    <name type="common">Brachiopod</name>
    <name type="synonym">Lingula unguis</name>
    <dbReference type="NCBI Taxonomy" id="7574"/>
    <lineage>
        <taxon>Eukaryota</taxon>
        <taxon>Metazoa</taxon>
        <taxon>Spiralia</taxon>
        <taxon>Lophotrochozoa</taxon>
        <taxon>Brachiopoda</taxon>
        <taxon>Linguliformea</taxon>
        <taxon>Lingulata</taxon>
        <taxon>Lingulida</taxon>
        <taxon>Linguloidea</taxon>
        <taxon>Lingulidae</taxon>
        <taxon>Lingula</taxon>
    </lineage>
</organism>
<dbReference type="InParanoid" id="A0A1S3HWR8"/>
<dbReference type="GeneID" id="106158908"/>
<reference evidence="2" key="1">
    <citation type="submission" date="2025-08" db="UniProtKB">
        <authorList>
            <consortium name="RefSeq"/>
        </authorList>
    </citation>
    <scope>IDENTIFICATION</scope>
    <source>
        <tissue evidence="2">Gonads</tissue>
    </source>
</reference>
<dbReference type="RefSeq" id="XP_013390487.1">
    <property type="nucleotide sequence ID" value="XM_013535033.1"/>
</dbReference>
<accession>A0A1S3HWR8</accession>
<dbReference type="KEGG" id="lak:106158908"/>
<protein>
    <submittedName>
        <fullName evidence="2">Uncharacterized protein LOC106158908</fullName>
    </submittedName>
</protein>
<keyword evidence="1" id="KW-1185">Reference proteome</keyword>
<dbReference type="PANTHER" id="PTHR31723:SF10">
    <property type="entry name" value="PATHOGEN-RELATED PROTEIN"/>
    <property type="match status" value="1"/>
</dbReference>
<gene>
    <name evidence="2" type="primary">LOC106158908</name>
</gene>